<comment type="caution">
    <text evidence="2">The sequence shown here is derived from an EMBL/GenBank/DDBJ whole genome shotgun (WGS) entry which is preliminary data.</text>
</comment>
<dbReference type="InterPro" id="IPR056690">
    <property type="entry name" value="DUF7788"/>
</dbReference>
<dbReference type="Pfam" id="PF25043">
    <property type="entry name" value="DUF7788"/>
    <property type="match status" value="1"/>
</dbReference>
<evidence type="ECO:0000313" key="2">
    <source>
        <dbReference type="EMBL" id="RWR78841.1"/>
    </source>
</evidence>
<feature type="domain" description="DUF7788" evidence="1">
    <location>
        <begin position="1"/>
        <end position="80"/>
    </location>
</feature>
<dbReference type="Proteomes" id="UP000283530">
    <property type="component" value="Unassembled WGS sequence"/>
</dbReference>
<dbReference type="AlphaFoldDB" id="A0A443NK36"/>
<keyword evidence="3" id="KW-1185">Reference proteome</keyword>
<evidence type="ECO:0000259" key="1">
    <source>
        <dbReference type="Pfam" id="PF25043"/>
    </source>
</evidence>
<organism evidence="2 3">
    <name type="scientific">Cinnamomum micranthum f. kanehirae</name>
    <dbReference type="NCBI Taxonomy" id="337451"/>
    <lineage>
        <taxon>Eukaryota</taxon>
        <taxon>Viridiplantae</taxon>
        <taxon>Streptophyta</taxon>
        <taxon>Embryophyta</taxon>
        <taxon>Tracheophyta</taxon>
        <taxon>Spermatophyta</taxon>
        <taxon>Magnoliopsida</taxon>
        <taxon>Magnoliidae</taxon>
        <taxon>Laurales</taxon>
        <taxon>Lauraceae</taxon>
        <taxon>Cinnamomum</taxon>
    </lineage>
</organism>
<proteinExistence type="predicted"/>
<reference evidence="2 3" key="1">
    <citation type="journal article" date="2019" name="Nat. Plants">
        <title>Stout camphor tree genome fills gaps in understanding of flowering plant genome evolution.</title>
        <authorList>
            <person name="Chaw S.M."/>
            <person name="Liu Y.C."/>
            <person name="Wu Y.W."/>
            <person name="Wang H.Y."/>
            <person name="Lin C.I."/>
            <person name="Wu C.S."/>
            <person name="Ke H.M."/>
            <person name="Chang L.Y."/>
            <person name="Hsu C.Y."/>
            <person name="Yang H.T."/>
            <person name="Sudianto E."/>
            <person name="Hsu M.H."/>
            <person name="Wu K.P."/>
            <person name="Wang L.N."/>
            <person name="Leebens-Mack J.H."/>
            <person name="Tsai I.J."/>
        </authorList>
    </citation>
    <scope>NUCLEOTIDE SEQUENCE [LARGE SCALE GENOMIC DNA]</scope>
    <source>
        <strain evidence="3">cv. Chaw 1501</strain>
        <tissue evidence="2">Young leaves</tissue>
    </source>
</reference>
<protein>
    <recommendedName>
        <fullName evidence="1">DUF7788 domain-containing protein</fullName>
    </recommendedName>
</protein>
<sequence>MVRGCLVFSDMEFDQPNSWETDYEVIQEEYKEKGLRVIGPGRLCRLEFERTQGQLAVGREREMVWRWLVGFLKNLLDYFSRDKGRVVNPEGNG</sequence>
<dbReference type="EMBL" id="QPKB01000003">
    <property type="protein sequence ID" value="RWR78841.1"/>
    <property type="molecule type" value="Genomic_DNA"/>
</dbReference>
<accession>A0A443NK36</accession>
<name>A0A443NK36_9MAGN</name>
<gene>
    <name evidence="2" type="ORF">CKAN_00739300</name>
</gene>
<evidence type="ECO:0000313" key="3">
    <source>
        <dbReference type="Proteomes" id="UP000283530"/>
    </source>
</evidence>